<keyword evidence="1" id="KW-1133">Transmembrane helix</keyword>
<feature type="transmembrane region" description="Helical" evidence="1">
    <location>
        <begin position="30"/>
        <end position="53"/>
    </location>
</feature>
<name>A0A369BIK3_9BACL</name>
<feature type="transmembrane region" description="Helical" evidence="1">
    <location>
        <begin position="101"/>
        <end position="123"/>
    </location>
</feature>
<keyword evidence="3" id="KW-1185">Reference proteome</keyword>
<reference evidence="2 3" key="1">
    <citation type="submission" date="2018-07" db="EMBL/GenBank/DDBJ databases">
        <title>Genomic Encyclopedia of Type Strains, Phase III (KMG-III): the genomes of soil and plant-associated and newly described type strains.</title>
        <authorList>
            <person name="Whitman W."/>
        </authorList>
    </citation>
    <scope>NUCLEOTIDE SEQUENCE [LARGE SCALE GENOMIC DNA]</scope>
    <source>
        <strain evidence="2 3">CECT 8333</strain>
    </source>
</reference>
<keyword evidence="1" id="KW-0812">Transmembrane</keyword>
<organism evidence="2 3">
    <name type="scientific">Fontibacillus phaseoli</name>
    <dbReference type="NCBI Taxonomy" id="1416533"/>
    <lineage>
        <taxon>Bacteria</taxon>
        <taxon>Bacillati</taxon>
        <taxon>Bacillota</taxon>
        <taxon>Bacilli</taxon>
        <taxon>Bacillales</taxon>
        <taxon>Paenibacillaceae</taxon>
        <taxon>Fontibacillus</taxon>
    </lineage>
</organism>
<dbReference type="Proteomes" id="UP000253090">
    <property type="component" value="Unassembled WGS sequence"/>
</dbReference>
<feature type="transmembrane region" description="Helical" evidence="1">
    <location>
        <begin position="73"/>
        <end position="94"/>
    </location>
</feature>
<dbReference type="AlphaFoldDB" id="A0A369BIK3"/>
<comment type="caution">
    <text evidence="2">The sequence shown here is derived from an EMBL/GenBank/DDBJ whole genome shotgun (WGS) entry which is preliminary data.</text>
</comment>
<accession>A0A369BIK3</accession>
<evidence type="ECO:0000313" key="3">
    <source>
        <dbReference type="Proteomes" id="UP000253090"/>
    </source>
</evidence>
<keyword evidence="1" id="KW-0472">Membrane</keyword>
<protein>
    <submittedName>
        <fullName evidence="2">Uncharacterized protein</fullName>
    </submittedName>
</protein>
<proteinExistence type="predicted"/>
<sequence>MSSMRLGWIRAGEMSILPGLTGMDSSPKTLAFLIVSQVLYLLFSAVWLVVLGISAMMFDSPGSENNIGLNILYYYIQAYPGGLLLALCFGWYFFAKKKWRAAVLWNLIPLIWVIPFLGMILYANFL</sequence>
<dbReference type="EMBL" id="QPJW01000002">
    <property type="protein sequence ID" value="RCX21422.1"/>
    <property type="molecule type" value="Genomic_DNA"/>
</dbReference>
<gene>
    <name evidence="2" type="ORF">DFP94_102175</name>
</gene>
<evidence type="ECO:0000313" key="2">
    <source>
        <dbReference type="EMBL" id="RCX21422.1"/>
    </source>
</evidence>
<evidence type="ECO:0000256" key="1">
    <source>
        <dbReference type="SAM" id="Phobius"/>
    </source>
</evidence>